<feature type="domain" description="Glycoamylase-like" evidence="3">
    <location>
        <begin position="215"/>
        <end position="428"/>
    </location>
</feature>
<dbReference type="EMBL" id="JACHGY010000001">
    <property type="protein sequence ID" value="MBB6429706.1"/>
    <property type="molecule type" value="Genomic_DNA"/>
</dbReference>
<evidence type="ECO:0000256" key="1">
    <source>
        <dbReference type="SAM" id="MobiDB-lite"/>
    </source>
</evidence>
<accession>A0A7X0LKJ5</accession>
<reference evidence="4 5" key="1">
    <citation type="submission" date="2020-08" db="EMBL/GenBank/DDBJ databases">
        <title>Genomic Encyclopedia of Type Strains, Phase IV (KMG-IV): sequencing the most valuable type-strain genomes for metagenomic binning, comparative biology and taxonomic classification.</title>
        <authorList>
            <person name="Goeker M."/>
        </authorList>
    </citation>
    <scope>NUCLEOTIDE SEQUENCE [LARGE SCALE GENOMIC DNA]</scope>
    <source>
        <strain evidence="4 5">DSM 103725</strain>
    </source>
</reference>
<evidence type="ECO:0000259" key="3">
    <source>
        <dbReference type="Pfam" id="PF10091"/>
    </source>
</evidence>
<keyword evidence="2" id="KW-0732">Signal</keyword>
<feature type="chain" id="PRO_5031066006" description="Glycoamylase-like domain-containing protein" evidence="2">
    <location>
        <begin position="25"/>
        <end position="482"/>
    </location>
</feature>
<evidence type="ECO:0000313" key="4">
    <source>
        <dbReference type="EMBL" id="MBB6429706.1"/>
    </source>
</evidence>
<name>A0A7X0LKJ5_9BACT</name>
<evidence type="ECO:0000313" key="5">
    <source>
        <dbReference type="Proteomes" id="UP000541810"/>
    </source>
</evidence>
<feature type="signal peptide" evidence="2">
    <location>
        <begin position="1"/>
        <end position="24"/>
    </location>
</feature>
<organism evidence="4 5">
    <name type="scientific">Algisphaera agarilytica</name>
    <dbReference type="NCBI Taxonomy" id="1385975"/>
    <lineage>
        <taxon>Bacteria</taxon>
        <taxon>Pseudomonadati</taxon>
        <taxon>Planctomycetota</taxon>
        <taxon>Phycisphaerae</taxon>
        <taxon>Phycisphaerales</taxon>
        <taxon>Phycisphaeraceae</taxon>
        <taxon>Algisphaera</taxon>
    </lineage>
</organism>
<dbReference type="Proteomes" id="UP000541810">
    <property type="component" value="Unassembled WGS sequence"/>
</dbReference>
<dbReference type="InterPro" id="IPR016883">
    <property type="entry name" value="UCP028431"/>
</dbReference>
<dbReference type="InterPro" id="IPR019282">
    <property type="entry name" value="Glycoamylase-like_cons_dom"/>
</dbReference>
<sequence>MIQVFRKVVKAIALAAVVAGVHSAAPSAAVAQVQNDRPVFMSDRAFLDEWQLRCFKYFWEQTSPATGMTADRAPADGSRLVYAGEEPAGSIAAVGFGLTALTIADERGWVETDASQERVVTTLRFLLDKAEHKEGFFYHFIDMTTGQRIWNCEVSSIDTALLLAGVLTVRQYYSDHAEIPELATAIYDRVNWPWMMSDGKTLSMGWTPEEGFITWRWDHFSEHLVLQMLGLGSNTHPLPEHTWHNWKRGPVYTNENTGERFMSFPPLFVHQFSHAWIDFRGKRDDYADYWTNSVFATRAHRDMFSSPELTERFPHYSEMLWGITSSDSANGYTAWGGPDPSPHIDGTIVPCAAAGSIPFKPDECIAAVRHMVDVYGDKVWKHYGLADAFNPATGWVANDVIGIDVGITMLMIENERSGFVWRQFMANPEINRAMLTAGFRPLPADQEQAVALFFDGDGPSYAYAEDSPESSEPTDTDATSAE</sequence>
<protein>
    <recommendedName>
        <fullName evidence="3">Glycoamylase-like domain-containing protein</fullName>
    </recommendedName>
</protein>
<feature type="region of interest" description="Disordered" evidence="1">
    <location>
        <begin position="460"/>
        <end position="482"/>
    </location>
</feature>
<evidence type="ECO:0000256" key="2">
    <source>
        <dbReference type="SAM" id="SignalP"/>
    </source>
</evidence>
<dbReference type="Gene3D" id="1.50.10.140">
    <property type="match status" value="1"/>
</dbReference>
<gene>
    <name evidence="4" type="ORF">HNQ40_001512</name>
</gene>
<keyword evidence="5" id="KW-1185">Reference proteome</keyword>
<feature type="compositionally biased region" description="Acidic residues" evidence="1">
    <location>
        <begin position="466"/>
        <end position="475"/>
    </location>
</feature>
<comment type="caution">
    <text evidence="4">The sequence shown here is derived from an EMBL/GenBank/DDBJ whole genome shotgun (WGS) entry which is preliminary data.</text>
</comment>
<dbReference type="PIRSF" id="PIRSF028431">
    <property type="entry name" value="UCP028431"/>
    <property type="match status" value="1"/>
</dbReference>
<dbReference type="Pfam" id="PF10091">
    <property type="entry name" value="Glycoamylase"/>
    <property type="match status" value="1"/>
</dbReference>
<dbReference type="RefSeq" id="WP_184677272.1">
    <property type="nucleotide sequence ID" value="NZ_JACHGY010000001.1"/>
</dbReference>
<proteinExistence type="predicted"/>
<dbReference type="AlphaFoldDB" id="A0A7X0LKJ5"/>